<feature type="region of interest" description="Disordered" evidence="1">
    <location>
        <begin position="83"/>
        <end position="103"/>
    </location>
</feature>
<sequence length="103" mass="11966">MKKHYKLLFSLLIVTGLSINNEGFAGNINKHANAALHHVSLKKHRPIKNIEKGNHHNIKHTRLKRDVTIATAHVLIADHYTVHRHSPQSKKHLQVRKKHTRRH</sequence>
<reference evidence="2" key="1">
    <citation type="submission" date="2018-06" db="EMBL/GenBank/DDBJ databases">
        <authorList>
            <person name="Zhirakovskaya E."/>
        </authorList>
    </citation>
    <scope>NUCLEOTIDE SEQUENCE</scope>
</reference>
<gene>
    <name evidence="2" type="ORF">MNBD_GAMMA09-2528</name>
</gene>
<evidence type="ECO:0000313" key="2">
    <source>
        <dbReference type="EMBL" id="VAW69572.1"/>
    </source>
</evidence>
<proteinExistence type="predicted"/>
<dbReference type="EMBL" id="UOFI01000168">
    <property type="protein sequence ID" value="VAW69572.1"/>
    <property type="molecule type" value="Genomic_DNA"/>
</dbReference>
<name>A0A3B0Y2F3_9ZZZZ</name>
<organism evidence="2">
    <name type="scientific">hydrothermal vent metagenome</name>
    <dbReference type="NCBI Taxonomy" id="652676"/>
    <lineage>
        <taxon>unclassified sequences</taxon>
        <taxon>metagenomes</taxon>
        <taxon>ecological metagenomes</taxon>
    </lineage>
</organism>
<dbReference type="AlphaFoldDB" id="A0A3B0Y2F3"/>
<accession>A0A3B0Y2F3</accession>
<evidence type="ECO:0000256" key="1">
    <source>
        <dbReference type="SAM" id="MobiDB-lite"/>
    </source>
</evidence>
<protein>
    <submittedName>
        <fullName evidence="2">Uncharacterized protein</fullName>
    </submittedName>
</protein>